<feature type="repeat" description="WD" evidence="7">
    <location>
        <begin position="723"/>
        <end position="763"/>
    </location>
</feature>
<dbReference type="OrthoDB" id="4185255at2759"/>
<dbReference type="GO" id="GO:0005741">
    <property type="term" value="C:mitochondrial outer membrane"/>
    <property type="evidence" value="ECO:0007669"/>
    <property type="project" value="UniProtKB-SubCell"/>
</dbReference>
<dbReference type="InterPro" id="IPR011047">
    <property type="entry name" value="Quinoprotein_ADH-like_sf"/>
</dbReference>
<evidence type="ECO:0000313" key="9">
    <source>
        <dbReference type="EMBL" id="KKZ66816.1"/>
    </source>
</evidence>
<dbReference type="InterPro" id="IPR056884">
    <property type="entry name" value="NPHP3-like_N"/>
</dbReference>
<comment type="similarity">
    <text evidence="4">Belongs to the WD repeat MDV1/CAF4 family.</text>
</comment>
<evidence type="ECO:0000256" key="4">
    <source>
        <dbReference type="ARBA" id="ARBA00038415"/>
    </source>
</evidence>
<organism evidence="9 10">
    <name type="scientific">[Emmonsia] crescens</name>
    <dbReference type="NCBI Taxonomy" id="73230"/>
    <lineage>
        <taxon>Eukaryota</taxon>
        <taxon>Fungi</taxon>
        <taxon>Dikarya</taxon>
        <taxon>Ascomycota</taxon>
        <taxon>Pezizomycotina</taxon>
        <taxon>Eurotiomycetes</taxon>
        <taxon>Eurotiomycetidae</taxon>
        <taxon>Onygenales</taxon>
        <taxon>Ajellomycetaceae</taxon>
        <taxon>Emergomyces</taxon>
    </lineage>
</organism>
<dbReference type="Pfam" id="PF00400">
    <property type="entry name" value="WD40"/>
    <property type="match status" value="3"/>
</dbReference>
<protein>
    <recommendedName>
        <fullName evidence="5">Mitochondrial division protein 1</fullName>
    </recommendedName>
</protein>
<dbReference type="PROSITE" id="PS50082">
    <property type="entry name" value="WD_REPEATS_2"/>
    <property type="match status" value="2"/>
</dbReference>
<dbReference type="PANTHER" id="PTHR22847:SF637">
    <property type="entry name" value="WD REPEAT DOMAIN 5B"/>
    <property type="match status" value="1"/>
</dbReference>
<feature type="domain" description="NACHT" evidence="8">
    <location>
        <begin position="205"/>
        <end position="354"/>
    </location>
</feature>
<dbReference type="InterPro" id="IPR007111">
    <property type="entry name" value="NACHT_NTPase"/>
</dbReference>
<dbReference type="GO" id="GO:1990234">
    <property type="term" value="C:transferase complex"/>
    <property type="evidence" value="ECO:0007669"/>
    <property type="project" value="UniProtKB-ARBA"/>
</dbReference>
<proteinExistence type="inferred from homology"/>
<evidence type="ECO:0000259" key="8">
    <source>
        <dbReference type="PROSITE" id="PS50837"/>
    </source>
</evidence>
<dbReference type="InterPro" id="IPR001680">
    <property type="entry name" value="WD40_rpt"/>
</dbReference>
<dbReference type="SUPFAM" id="SSF51004">
    <property type="entry name" value="C-terminal (heme d1) domain of cytochrome cd1-nitrite reductase"/>
    <property type="match status" value="1"/>
</dbReference>
<comment type="caution">
    <text evidence="9">The sequence shown here is derived from an EMBL/GenBank/DDBJ whole genome shotgun (WGS) entry which is preliminary data.</text>
</comment>
<dbReference type="SUPFAM" id="SSF50960">
    <property type="entry name" value="TolB, C-terminal domain"/>
    <property type="match status" value="1"/>
</dbReference>
<dbReference type="InterPro" id="IPR027417">
    <property type="entry name" value="P-loop_NTPase"/>
</dbReference>
<sequence length="1372" mass="153296">MEAVGAIANIVALVEVTAKVAVGCLTYINAVRSAAADKLLLEKEINSLLDILGDVKHLLNGSNSAKLSASQKLHNAVADCHSQLSELEAKVRPKKPRKIAGFIKFRTALKWPFESKEFEKRLQNMERCRNTIFLALQVDQTIAILGIVDNQDSATLSTVLSHLPAAEGASFDSYANECDPKCHPDTRADILKQIFNWAGDQQSQSVFWLCGMAGTGKSTIARTVAQGLAGKGILGASFFFKRGEGDRGHAARFFTTLVAQMVSKFPILLEYVKKVIEADPDLVRKALTEQFEKLILEPLLDLKGGFPTAPQLVIVIDALDECEREQDIKTILHHLARAKTVQSVNLRIFLTSRPELPIRLVKDDHNQSLNTSNSLLPLDWPGQLRLDVLVDMALPLFIFAATMCRFVGDPRFHPETRLELVLKYQTAVQTSEFDKTYLPVLDQLLARLGEEEKGAMLAEFEEVVGSIIILTEPLSTNSLENLLSLEKTEVDRRLKMLHSVLSVPNNQNSPVRLLHLSFRDFLIDPAKRGKSPFFLDEMNQHKRIVARCLGLLSQPGVLKPNICDIKGPGTFRTEIDSKTIDMYLVSEVKYACRHWVHHLEHSGNKIRDGDQVDSFLQKHFINWLEALGLIGGISEAIPMIATLQNLVMPGESNGLALFLNDARRFVLRNRQIIDTAPLQVYSSALVFAPEISIVKKQFKDHIPSWIRHQSGVLPDWGDTLQTLDSHTGYIEKILFSSDNKLLAAETKEAVVLWDAETGEPRQKFKHPSSILPYDFAFAWNTDLLAVVYPSSIHIVKPSTGIVLQELSTQKRERFLTVLFSPNDKILASVSHHTIRLWDPDVGMLLQTIETSDHLMYNHLCFSRDSTYLAFKLREREIDVWDLGKKCILPTFTGHQQNVRKVAFSFNGDIISFSEDGVKIWNPSTGQILHSFEDHTASASAAFSANRQLFAYSSKGCIIIRESSNGRLLRKLTREYPAATMLFAANDRLIVVASGLNVIIQDLESEGIFHVFEGHKNIITSMALSGDTKLLGSASMDFTVRLWDLNITRPPGDTDNYPIQSTALSVNGKLFAASQYQNGLAVFDALHNFKVYFDGDWVSHMVFSEDNRFLTAWSTSKKAVTLIDLSSGEGELLLDLSHLYSAYPGVITSVFSKNGKALALCPESGIYMCNLEKKTCQLLCEPRTGTPRKFSDDGNLFASSRGQPGSPYRVIDVHDATTGEHLRALDTRCEDRDVTIAFSQDNKLLIVQCSDTVELRDLATGVEVGRIDCGDPFWEVGGSPGDFSYVETKCGLLNIPSISAVAQPALERQPLFKLYFQDEWVICNNEKFLWIPPEYCPDDPGRMNFQNNTFLWANSLGLATLVEIECLFDRRMD</sequence>
<dbReference type="InterPro" id="IPR019775">
    <property type="entry name" value="WD40_repeat_CS"/>
</dbReference>
<feature type="repeat" description="WD" evidence="7">
    <location>
        <begin position="1011"/>
        <end position="1045"/>
    </location>
</feature>
<dbReference type="VEuPathDB" id="FungiDB:EMCG_07505"/>
<dbReference type="PROSITE" id="PS50294">
    <property type="entry name" value="WD_REPEATS_REGION"/>
    <property type="match status" value="1"/>
</dbReference>
<dbReference type="PANTHER" id="PTHR22847">
    <property type="entry name" value="WD40 REPEAT PROTEIN"/>
    <property type="match status" value="1"/>
</dbReference>
<dbReference type="Gene3D" id="3.40.50.300">
    <property type="entry name" value="P-loop containing nucleotide triphosphate hydrolases"/>
    <property type="match status" value="1"/>
</dbReference>
<dbReference type="Gene3D" id="2.130.10.10">
    <property type="entry name" value="YVTN repeat-like/Quinoprotein amine dehydrogenase"/>
    <property type="match status" value="3"/>
</dbReference>
<dbReference type="Proteomes" id="UP000034164">
    <property type="component" value="Unassembled WGS sequence"/>
</dbReference>
<dbReference type="PROSITE" id="PS00678">
    <property type="entry name" value="WD_REPEATS_1"/>
    <property type="match status" value="1"/>
</dbReference>
<evidence type="ECO:0000256" key="2">
    <source>
        <dbReference type="ARBA" id="ARBA00022574"/>
    </source>
</evidence>
<accession>A0A0G2JB40</accession>
<reference evidence="10" key="1">
    <citation type="journal article" date="2015" name="PLoS Genet.">
        <title>The dynamic genome and transcriptome of the human fungal pathogen Blastomyces and close relative Emmonsia.</title>
        <authorList>
            <person name="Munoz J.F."/>
            <person name="Gauthier G.M."/>
            <person name="Desjardins C.A."/>
            <person name="Gallo J.E."/>
            <person name="Holder J."/>
            <person name="Sullivan T.D."/>
            <person name="Marty A.J."/>
            <person name="Carmen J.C."/>
            <person name="Chen Z."/>
            <person name="Ding L."/>
            <person name="Gujja S."/>
            <person name="Magrini V."/>
            <person name="Misas E."/>
            <person name="Mitreva M."/>
            <person name="Priest M."/>
            <person name="Saif S."/>
            <person name="Whiston E.A."/>
            <person name="Young S."/>
            <person name="Zeng Q."/>
            <person name="Goldman W.E."/>
            <person name="Mardis E.R."/>
            <person name="Taylor J.W."/>
            <person name="McEwen J.G."/>
            <person name="Clay O.K."/>
            <person name="Klein B.S."/>
            <person name="Cuomo C.A."/>
        </authorList>
    </citation>
    <scope>NUCLEOTIDE SEQUENCE [LARGE SCALE GENOMIC DNA]</scope>
    <source>
        <strain evidence="10">UAMH 3008</strain>
    </source>
</reference>
<dbReference type="SMART" id="SM00320">
    <property type="entry name" value="WD40"/>
    <property type="match status" value="5"/>
</dbReference>
<evidence type="ECO:0000313" key="10">
    <source>
        <dbReference type="Proteomes" id="UP000034164"/>
    </source>
</evidence>
<name>A0A0G2JB40_9EURO</name>
<dbReference type="InterPro" id="IPR015943">
    <property type="entry name" value="WD40/YVTN_repeat-like_dom_sf"/>
</dbReference>
<comment type="subcellular location">
    <subcellularLocation>
        <location evidence="1">Mitochondrion outer membrane</location>
        <topology evidence="1">Peripheral membrane protein</topology>
        <orientation evidence="1">Cytoplasmic side</orientation>
    </subcellularLocation>
</comment>
<dbReference type="PROSITE" id="PS50837">
    <property type="entry name" value="NACHT"/>
    <property type="match status" value="1"/>
</dbReference>
<dbReference type="SUPFAM" id="SSF50998">
    <property type="entry name" value="Quinoprotein alcohol dehydrogenase-like"/>
    <property type="match status" value="1"/>
</dbReference>
<dbReference type="SUPFAM" id="SSF52540">
    <property type="entry name" value="P-loop containing nucleoside triphosphate hydrolases"/>
    <property type="match status" value="1"/>
</dbReference>
<comment type="function">
    <text evidence="6">Involved in mitochondrial fission. Acts as an adapter protein required to form mitochondrial fission complexes. Formation of these complexes is required to promote constriction and fission of the mitochondrial compartment at a late step in mitochondrial division.</text>
</comment>
<evidence type="ECO:0000256" key="5">
    <source>
        <dbReference type="ARBA" id="ARBA00039789"/>
    </source>
</evidence>
<evidence type="ECO:0000256" key="3">
    <source>
        <dbReference type="ARBA" id="ARBA00022737"/>
    </source>
</evidence>
<keyword evidence="2 7" id="KW-0853">WD repeat</keyword>
<dbReference type="EMBL" id="LCZI01000393">
    <property type="protein sequence ID" value="KKZ66816.1"/>
    <property type="molecule type" value="Genomic_DNA"/>
</dbReference>
<dbReference type="InterPro" id="IPR011048">
    <property type="entry name" value="Haem_d1_sf"/>
</dbReference>
<evidence type="ECO:0000256" key="6">
    <source>
        <dbReference type="ARBA" id="ARBA00043913"/>
    </source>
</evidence>
<keyword evidence="3" id="KW-0677">Repeat</keyword>
<evidence type="ECO:0000256" key="7">
    <source>
        <dbReference type="PROSITE-ProRule" id="PRU00221"/>
    </source>
</evidence>
<evidence type="ECO:0000256" key="1">
    <source>
        <dbReference type="ARBA" id="ARBA00004570"/>
    </source>
</evidence>
<gene>
    <name evidence="9" type="ORF">EMCG_07505</name>
</gene>
<dbReference type="Pfam" id="PF24883">
    <property type="entry name" value="NPHP3_N"/>
    <property type="match status" value="1"/>
</dbReference>